<evidence type="ECO:0000313" key="3">
    <source>
        <dbReference type="Proteomes" id="UP001066276"/>
    </source>
</evidence>
<proteinExistence type="predicted"/>
<dbReference type="AlphaFoldDB" id="A0AAV7UA22"/>
<accession>A0AAV7UA22</accession>
<name>A0AAV7UA22_PLEWA</name>
<organism evidence="2 3">
    <name type="scientific">Pleurodeles waltl</name>
    <name type="common">Iberian ribbed newt</name>
    <dbReference type="NCBI Taxonomy" id="8319"/>
    <lineage>
        <taxon>Eukaryota</taxon>
        <taxon>Metazoa</taxon>
        <taxon>Chordata</taxon>
        <taxon>Craniata</taxon>
        <taxon>Vertebrata</taxon>
        <taxon>Euteleostomi</taxon>
        <taxon>Amphibia</taxon>
        <taxon>Batrachia</taxon>
        <taxon>Caudata</taxon>
        <taxon>Salamandroidea</taxon>
        <taxon>Salamandridae</taxon>
        <taxon>Pleurodelinae</taxon>
        <taxon>Pleurodeles</taxon>
    </lineage>
</organism>
<keyword evidence="3" id="KW-1185">Reference proteome</keyword>
<feature type="region of interest" description="Disordered" evidence="1">
    <location>
        <begin position="178"/>
        <end position="197"/>
    </location>
</feature>
<comment type="caution">
    <text evidence="2">The sequence shown here is derived from an EMBL/GenBank/DDBJ whole genome shotgun (WGS) entry which is preliminary data.</text>
</comment>
<feature type="region of interest" description="Disordered" evidence="1">
    <location>
        <begin position="47"/>
        <end position="70"/>
    </location>
</feature>
<evidence type="ECO:0000313" key="2">
    <source>
        <dbReference type="EMBL" id="KAJ1185944.1"/>
    </source>
</evidence>
<dbReference type="EMBL" id="JANPWB010000005">
    <property type="protein sequence ID" value="KAJ1185944.1"/>
    <property type="molecule type" value="Genomic_DNA"/>
</dbReference>
<evidence type="ECO:0000256" key="1">
    <source>
        <dbReference type="SAM" id="MobiDB-lite"/>
    </source>
</evidence>
<gene>
    <name evidence="2" type="ORF">NDU88_002730</name>
</gene>
<sequence>MLQWGPPATPPVLMLPLVSHPGAPLRYSCHSLVCPSRVGLGHTAHTPPPSTPAVPFHTRPSRSGCRSGIRGAEGLDQGPPLLCWPEAPLPAAPSLRASRRIASQSSPTSRSRRRARSLLLLVRQIWHFARMALAHRLSGRVRASLARALRQGANPHRLPPPPASLAVRGRCHLESAQICGPHAPSSGAKRNRLRTPP</sequence>
<dbReference type="Proteomes" id="UP001066276">
    <property type="component" value="Chromosome 3_1"/>
</dbReference>
<reference evidence="2" key="1">
    <citation type="journal article" date="2022" name="bioRxiv">
        <title>Sequencing and chromosome-scale assembly of the giantPleurodeles waltlgenome.</title>
        <authorList>
            <person name="Brown T."/>
            <person name="Elewa A."/>
            <person name="Iarovenko S."/>
            <person name="Subramanian E."/>
            <person name="Araus A.J."/>
            <person name="Petzold A."/>
            <person name="Susuki M."/>
            <person name="Suzuki K.-i.T."/>
            <person name="Hayashi T."/>
            <person name="Toyoda A."/>
            <person name="Oliveira C."/>
            <person name="Osipova E."/>
            <person name="Leigh N.D."/>
            <person name="Simon A."/>
            <person name="Yun M.H."/>
        </authorList>
    </citation>
    <scope>NUCLEOTIDE SEQUENCE</scope>
    <source>
        <strain evidence="2">20211129_DDA</strain>
        <tissue evidence="2">Liver</tissue>
    </source>
</reference>
<protein>
    <submittedName>
        <fullName evidence="2">Uncharacterized protein</fullName>
    </submittedName>
</protein>